<dbReference type="EMBL" id="MNAO01000002">
    <property type="protein sequence ID" value="OHV18256.1"/>
    <property type="molecule type" value="Genomic_DNA"/>
</dbReference>
<accession>A0A1S1PAK8</accession>
<evidence type="ECO:0000313" key="1">
    <source>
        <dbReference type="EMBL" id="OHV18256.1"/>
    </source>
</evidence>
<proteinExistence type="predicted"/>
<sequence>MNLTLIAGLKASARDFHAAGEAMIDGAARLEALAVALERETAGGTTSDAPVSYKRPDGRLSEAGIAAITAALNQGLTNAEIAAQLSVDASAVSKRRKAWLETQGKTT</sequence>
<comment type="caution">
    <text evidence="1">The sequence shown here is derived from an EMBL/GenBank/DDBJ whole genome shotgun (WGS) entry which is preliminary data.</text>
</comment>
<organism evidence="1 2">
    <name type="scientific">Methylorubrum extorquens</name>
    <name type="common">Methylobacterium dichloromethanicum</name>
    <name type="synonym">Methylobacterium extorquens</name>
    <dbReference type="NCBI Taxonomy" id="408"/>
    <lineage>
        <taxon>Bacteria</taxon>
        <taxon>Pseudomonadati</taxon>
        <taxon>Pseudomonadota</taxon>
        <taxon>Alphaproteobacteria</taxon>
        <taxon>Hyphomicrobiales</taxon>
        <taxon>Methylobacteriaceae</taxon>
        <taxon>Methylorubrum</taxon>
    </lineage>
</organism>
<name>A0A1S1PAK8_METEX</name>
<reference evidence="1 2" key="1">
    <citation type="submission" date="2016-10" db="EMBL/GenBank/DDBJ databases">
        <title>Draft genome sequence of Methylobacterium extorquens CP3, a seed endophyte of Crotalaria pumila with plant growth-promoting and metal tolerance properties.</title>
        <authorList>
            <person name="Sanchez-Lopez A.S."/>
            <person name="Van Hamme J.D."/>
            <person name="Thijs S."/>
            <person name="Mcammond B.M."/>
            <person name="Stevens V."/>
            <person name="Gonzalez-Chavez M.D.C."/>
            <person name="Vangronsveld J."/>
        </authorList>
    </citation>
    <scope>NUCLEOTIDE SEQUENCE [LARGE SCALE GENOMIC DNA]</scope>
    <source>
        <strain evidence="1 2">CP3</strain>
    </source>
</reference>
<gene>
    <name evidence="1" type="ORF">BK022_00350</name>
</gene>
<dbReference type="Proteomes" id="UP000180215">
    <property type="component" value="Unassembled WGS sequence"/>
</dbReference>
<dbReference type="AlphaFoldDB" id="A0A1S1PAK8"/>
<evidence type="ECO:0000313" key="2">
    <source>
        <dbReference type="Proteomes" id="UP000180215"/>
    </source>
</evidence>
<protein>
    <submittedName>
        <fullName evidence="1">Uncharacterized protein</fullName>
    </submittedName>
</protein>